<gene>
    <name evidence="5" type="ORF">CI15_23330</name>
</gene>
<dbReference type="Gene3D" id="2.60.120.10">
    <property type="entry name" value="Jelly Rolls"/>
    <property type="match status" value="1"/>
</dbReference>
<dbReference type="PANTHER" id="PTHR48105">
    <property type="entry name" value="THIOREDOXIN REDUCTASE 1-RELATED-RELATED"/>
    <property type="match status" value="1"/>
</dbReference>
<dbReference type="RefSeq" id="WP_062131788.1">
    <property type="nucleotide sequence ID" value="NZ_LRBG01000036.1"/>
</dbReference>
<dbReference type="SUPFAM" id="SSF51905">
    <property type="entry name" value="FAD/NAD(P)-binding domain"/>
    <property type="match status" value="1"/>
</dbReference>
<proteinExistence type="predicted"/>
<dbReference type="InterPro" id="IPR036188">
    <property type="entry name" value="FAD/NAD-bd_sf"/>
</dbReference>
<dbReference type="EMBL" id="LRBG01000036">
    <property type="protein sequence ID" value="KXU84404.1"/>
    <property type="molecule type" value="Genomic_DNA"/>
</dbReference>
<reference evidence="5 6" key="1">
    <citation type="journal article" date="2015" name="Int. J. Syst. Evol. Microbiol.">
        <title>Burkholderia monticola sp. nov., isolated from mountain soil.</title>
        <authorList>
            <person name="Baek I."/>
            <person name="Seo B."/>
            <person name="Lee I."/>
            <person name="Yi H."/>
            <person name="Chun J."/>
        </authorList>
    </citation>
    <scope>NUCLEOTIDE SEQUENCE [LARGE SCALE GENOMIC DNA]</scope>
    <source>
        <strain evidence="5 6">JC2948</strain>
    </source>
</reference>
<dbReference type="PRINTS" id="PR00368">
    <property type="entry name" value="FADPNR"/>
</dbReference>
<dbReference type="Pfam" id="PF00027">
    <property type="entry name" value="cNMP_binding"/>
    <property type="match status" value="1"/>
</dbReference>
<dbReference type="InterPro" id="IPR023753">
    <property type="entry name" value="FAD/NAD-binding_dom"/>
</dbReference>
<dbReference type="STRING" id="1399968.CI15_23330"/>
<dbReference type="SUPFAM" id="SSF51206">
    <property type="entry name" value="cAMP-binding domain-like"/>
    <property type="match status" value="1"/>
</dbReference>
<keyword evidence="6" id="KW-1185">Reference proteome</keyword>
<keyword evidence="1" id="KW-0285">Flavoprotein</keyword>
<dbReference type="InterPro" id="IPR000595">
    <property type="entry name" value="cNMP-bd_dom"/>
</dbReference>
<dbReference type="Proteomes" id="UP000075613">
    <property type="component" value="Unassembled WGS sequence"/>
</dbReference>
<comment type="caution">
    <text evidence="5">The sequence shown here is derived from an EMBL/GenBank/DDBJ whole genome shotgun (WGS) entry which is preliminary data.</text>
</comment>
<organism evidence="5 6">
    <name type="scientific">Paraburkholderia monticola</name>
    <dbReference type="NCBI Taxonomy" id="1399968"/>
    <lineage>
        <taxon>Bacteria</taxon>
        <taxon>Pseudomonadati</taxon>
        <taxon>Pseudomonadota</taxon>
        <taxon>Betaproteobacteria</taxon>
        <taxon>Burkholderiales</taxon>
        <taxon>Burkholderiaceae</taxon>
        <taxon>Paraburkholderia</taxon>
    </lineage>
</organism>
<feature type="compositionally biased region" description="Polar residues" evidence="3">
    <location>
        <begin position="1"/>
        <end position="16"/>
    </location>
</feature>
<dbReference type="InterPro" id="IPR018490">
    <property type="entry name" value="cNMP-bd_dom_sf"/>
</dbReference>
<dbReference type="SMART" id="SM00100">
    <property type="entry name" value="cNMP"/>
    <property type="match status" value="1"/>
</dbReference>
<dbReference type="Gene3D" id="3.50.50.60">
    <property type="entry name" value="FAD/NAD(P)-binding domain"/>
    <property type="match status" value="2"/>
</dbReference>
<name>A0A149PH97_9BURK</name>
<dbReference type="OrthoDB" id="109585at2"/>
<dbReference type="InterPro" id="IPR050097">
    <property type="entry name" value="Ferredoxin-NADP_redctase_2"/>
</dbReference>
<sequence>MSNDASGNSDELSSGGSRYHQVYPTLSETELAILERYGERRKLKANDILYSEGDRHTGMFAILSGTIEATRASVEGPRVLGTHGPGSFTGEVGTLAGRAAVATTRAMCDCEVIVIDEESLHALVIAEAELSETIMRAYILRRVAFIKGRQVGLMVIGSTSSAPTLRLRHFLSRNGQPSAYFDIVEHTETKELLTRYGVTETDIPIVVTMQGIVLTQPSHRAVADAIGLSPDRLDGEHFDLVVVGAGPAGLASAVYASSEGLKVAVLDAKAPGGQAGTSSKIENYFGFPTGISGQALAGRGLSQCRKFGAEVGVPIEALTIDCEDTQAFRIGLDHDERVYARAVVIATGARYRKPELPRLEHFEGRGVYYSATFMEAGFCNNEELIVVGGGNSAGQAAVFLAKFARHVHVVVRGEGLSASMSAYLIRRINAAPNMTVHTRTQIVELRGESRLEAIRWDRQGQIEHKPIRHVFLFLGAEPNTRWLGDCVALDRNGFVLTGAATGEKWKADRPPHDLETSRPGIFAAGDVRSGSVKRVAAAVGEGASAIQAVHQYLASGG</sequence>
<evidence type="ECO:0000256" key="3">
    <source>
        <dbReference type="SAM" id="MobiDB-lite"/>
    </source>
</evidence>
<evidence type="ECO:0000259" key="4">
    <source>
        <dbReference type="PROSITE" id="PS50042"/>
    </source>
</evidence>
<protein>
    <submittedName>
        <fullName evidence="5">Copper transporter</fullName>
    </submittedName>
</protein>
<dbReference type="PROSITE" id="PS50042">
    <property type="entry name" value="CNMP_BINDING_3"/>
    <property type="match status" value="1"/>
</dbReference>
<evidence type="ECO:0000313" key="6">
    <source>
        <dbReference type="Proteomes" id="UP000075613"/>
    </source>
</evidence>
<dbReference type="PRINTS" id="PR00469">
    <property type="entry name" value="PNDRDTASEII"/>
</dbReference>
<dbReference type="InterPro" id="IPR014710">
    <property type="entry name" value="RmlC-like_jellyroll"/>
</dbReference>
<dbReference type="AlphaFoldDB" id="A0A149PH97"/>
<feature type="domain" description="Cyclic nucleotide-binding" evidence="4">
    <location>
        <begin position="22"/>
        <end position="141"/>
    </location>
</feature>
<feature type="region of interest" description="Disordered" evidence="3">
    <location>
        <begin position="1"/>
        <end position="20"/>
    </location>
</feature>
<evidence type="ECO:0000256" key="2">
    <source>
        <dbReference type="ARBA" id="ARBA00023002"/>
    </source>
</evidence>
<dbReference type="GO" id="GO:0016491">
    <property type="term" value="F:oxidoreductase activity"/>
    <property type="evidence" value="ECO:0007669"/>
    <property type="project" value="UniProtKB-KW"/>
</dbReference>
<dbReference type="Pfam" id="PF07992">
    <property type="entry name" value="Pyr_redox_2"/>
    <property type="match status" value="1"/>
</dbReference>
<dbReference type="CDD" id="cd00038">
    <property type="entry name" value="CAP_ED"/>
    <property type="match status" value="1"/>
</dbReference>
<accession>A0A149PH97</accession>
<keyword evidence="2" id="KW-0560">Oxidoreductase</keyword>
<evidence type="ECO:0000313" key="5">
    <source>
        <dbReference type="EMBL" id="KXU84404.1"/>
    </source>
</evidence>
<evidence type="ECO:0000256" key="1">
    <source>
        <dbReference type="ARBA" id="ARBA00022630"/>
    </source>
</evidence>